<keyword evidence="5 8" id="KW-1133">Transmembrane helix</keyword>
<dbReference type="STRING" id="1280946.HY29_04960"/>
<evidence type="ECO:0000256" key="7">
    <source>
        <dbReference type="SAM" id="MobiDB-lite"/>
    </source>
</evidence>
<comment type="subcellular location">
    <subcellularLocation>
        <location evidence="1">Cell membrane</location>
        <topology evidence="1">Multi-pass membrane protein</topology>
    </subcellularLocation>
</comment>
<protein>
    <submittedName>
        <fullName evidence="9">Conjugal transfer protein TraG</fullName>
    </submittedName>
</protein>
<evidence type="ECO:0000256" key="8">
    <source>
        <dbReference type="SAM" id="Phobius"/>
    </source>
</evidence>
<evidence type="ECO:0000256" key="3">
    <source>
        <dbReference type="ARBA" id="ARBA00022475"/>
    </source>
</evidence>
<evidence type="ECO:0000313" key="9">
    <source>
        <dbReference type="EMBL" id="KCZ51887.1"/>
    </source>
</evidence>
<dbReference type="PATRIC" id="fig|1280946.3.peg.3084"/>
<dbReference type="CDD" id="cd01127">
    <property type="entry name" value="TrwB_TraG_TraD_VirD4"/>
    <property type="match status" value="1"/>
</dbReference>
<evidence type="ECO:0000256" key="4">
    <source>
        <dbReference type="ARBA" id="ARBA00022692"/>
    </source>
</evidence>
<dbReference type="Pfam" id="PF02534">
    <property type="entry name" value="T4SS-DNA_transf"/>
    <property type="match status" value="1"/>
</dbReference>
<dbReference type="GO" id="GO:0005886">
    <property type="term" value="C:plasma membrane"/>
    <property type="evidence" value="ECO:0007669"/>
    <property type="project" value="UniProtKB-SubCell"/>
</dbReference>
<organism evidence="9 10">
    <name type="scientific">Hyphomonas beringensis</name>
    <dbReference type="NCBI Taxonomy" id="1280946"/>
    <lineage>
        <taxon>Bacteria</taxon>
        <taxon>Pseudomonadati</taxon>
        <taxon>Pseudomonadota</taxon>
        <taxon>Alphaproteobacteria</taxon>
        <taxon>Hyphomonadales</taxon>
        <taxon>Hyphomonadaceae</taxon>
        <taxon>Hyphomonas</taxon>
    </lineage>
</organism>
<dbReference type="OrthoDB" id="9759295at2"/>
<comment type="caution">
    <text evidence="9">The sequence shown here is derived from an EMBL/GenBank/DDBJ whole genome shotgun (WGS) entry which is preliminary data.</text>
</comment>
<reference evidence="9 10" key="1">
    <citation type="journal article" date="2014" name="Antonie Van Leeuwenhoek">
        <title>Hyphomonas beringensis sp. nov. and Hyphomonas chukchiensis sp. nov., isolated from surface seawater of the Bering Sea and Chukchi Sea.</title>
        <authorList>
            <person name="Li C."/>
            <person name="Lai Q."/>
            <person name="Li G."/>
            <person name="Dong C."/>
            <person name="Wang J."/>
            <person name="Liao Y."/>
            <person name="Shao Z."/>
        </authorList>
    </citation>
    <scope>NUCLEOTIDE SEQUENCE [LARGE SCALE GENOMIC DNA]</scope>
    <source>
        <strain evidence="9 10">25B14_1</strain>
    </source>
</reference>
<keyword evidence="4 8" id="KW-0812">Transmembrane</keyword>
<feature type="region of interest" description="Disordered" evidence="7">
    <location>
        <begin position="573"/>
        <end position="621"/>
    </location>
</feature>
<comment type="similarity">
    <text evidence="2">Belongs to the VirD4/TraG family.</text>
</comment>
<dbReference type="InterPro" id="IPR003688">
    <property type="entry name" value="TraG/VirD4"/>
</dbReference>
<evidence type="ECO:0000256" key="2">
    <source>
        <dbReference type="ARBA" id="ARBA00008806"/>
    </source>
</evidence>
<feature type="transmembrane region" description="Helical" evidence="8">
    <location>
        <begin position="71"/>
        <end position="96"/>
    </location>
</feature>
<keyword evidence="6 8" id="KW-0472">Membrane</keyword>
<dbReference type="SUPFAM" id="SSF52540">
    <property type="entry name" value="P-loop containing nucleoside triphosphate hydrolases"/>
    <property type="match status" value="1"/>
</dbReference>
<dbReference type="AlphaFoldDB" id="A0A062U0S0"/>
<proteinExistence type="inferred from homology"/>
<dbReference type="Proteomes" id="UP000027037">
    <property type="component" value="Unassembled WGS sequence"/>
</dbReference>
<keyword evidence="3" id="KW-1003">Cell membrane</keyword>
<evidence type="ECO:0000256" key="6">
    <source>
        <dbReference type="ARBA" id="ARBA00023136"/>
    </source>
</evidence>
<name>A0A062U0S0_9PROT</name>
<dbReference type="InterPro" id="IPR051539">
    <property type="entry name" value="T4SS-coupling_protein"/>
</dbReference>
<dbReference type="Gene3D" id="3.40.50.300">
    <property type="entry name" value="P-loop containing nucleotide triphosphate hydrolases"/>
    <property type="match status" value="1"/>
</dbReference>
<dbReference type="NCBIfam" id="NF010450">
    <property type="entry name" value="PRK13876.1"/>
    <property type="match status" value="1"/>
</dbReference>
<evidence type="ECO:0000256" key="5">
    <source>
        <dbReference type="ARBA" id="ARBA00022989"/>
    </source>
</evidence>
<evidence type="ECO:0000313" key="10">
    <source>
        <dbReference type="Proteomes" id="UP000027037"/>
    </source>
</evidence>
<dbReference type="InterPro" id="IPR027417">
    <property type="entry name" value="P-loop_NTPase"/>
</dbReference>
<dbReference type="PANTHER" id="PTHR37937:SF1">
    <property type="entry name" value="CONJUGATIVE TRANSFER: DNA TRANSPORT"/>
    <property type="match status" value="1"/>
</dbReference>
<dbReference type="PANTHER" id="PTHR37937">
    <property type="entry name" value="CONJUGATIVE TRANSFER: DNA TRANSPORT"/>
    <property type="match status" value="1"/>
</dbReference>
<feature type="transmembrane region" description="Helical" evidence="8">
    <location>
        <begin position="7"/>
        <end position="30"/>
    </location>
</feature>
<dbReference type="EMBL" id="AWFF01000076">
    <property type="protein sequence ID" value="KCZ51887.1"/>
    <property type="molecule type" value="Genomic_DNA"/>
</dbReference>
<gene>
    <name evidence="9" type="ORF">HY29_04960</name>
</gene>
<accession>A0A062U0S0</accession>
<evidence type="ECO:0000256" key="1">
    <source>
        <dbReference type="ARBA" id="ARBA00004651"/>
    </source>
</evidence>
<sequence>MTPTKFLFGQFLLTLFLITCSVWIATQWVAGVLDHQPRLGGAWFEVAGQPVYKPWRLFQWWYAYDAYAPNVFARAGLIASLGGIAGIVMAIIASLWRARREKNATTYGSARWSSVRDVRLSGLLGSSGVVLGQFNGRYLRHAGAEHVMAFAPTRSGKGVGLVIPTLLSWTGNAIIHDIKGENWALTSKWRSSFSRCVRFDPTDLSSSRFNPLLEVRLGAHEVRDAQNVADILVDPDGSLERRSHWDKTAHSLLVGAILHVIYAEDDKSLAGVATLLSDPARPIDDTLERMLEANHLGSRDRPLTHPVVAEAARELLNKSENEKSSVVSTAISFLGLYRDPVVQRATSGSDWRIEDLFRGEIPASLYLVVPPSDLSRTKPLMRLILNQIARRLCEELPHGQDRRQTLLLLDEFPALGRLDFFESSLAFMAGYGIRAFLIAQSLNQVEKAYGQNNSILDNCHVRIAFATNDERTAKRISDMLGTTTEQRNQKNYTGHRLAPWLSHVMVSQQETQRPLLTPGEVMQMPTDDALIFLASHPPIRAKKLRYYEDRNFTERVGALPSVAASANTSWFGGYHQSGPSPSNDDAGGLARSVGPDIGDEDEATQDIAAEEERAPQQRGSIQDQIARYYLHAQENGGREI</sequence>
<dbReference type="eggNOG" id="COG3505">
    <property type="taxonomic scope" value="Bacteria"/>
</dbReference>
<dbReference type="RefSeq" id="WP_081811444.1">
    <property type="nucleotide sequence ID" value="NZ_AWFF01000076.1"/>
</dbReference>
<keyword evidence="10" id="KW-1185">Reference proteome</keyword>